<evidence type="ECO:0000313" key="3">
    <source>
        <dbReference type="Proteomes" id="UP000663828"/>
    </source>
</evidence>
<dbReference type="EMBL" id="CAJNOJ010000264">
    <property type="protein sequence ID" value="CAF1351383.1"/>
    <property type="molecule type" value="Genomic_DNA"/>
</dbReference>
<proteinExistence type="predicted"/>
<gene>
    <name evidence="1" type="ORF">EDS130_LOCUS33299</name>
    <name evidence="2" type="ORF">XAT740_LOCUS45154</name>
</gene>
<dbReference type="Proteomes" id="UP000663828">
    <property type="component" value="Unassembled WGS sequence"/>
</dbReference>
<evidence type="ECO:0000313" key="1">
    <source>
        <dbReference type="EMBL" id="CAF1351383.1"/>
    </source>
</evidence>
<evidence type="ECO:0000313" key="2">
    <source>
        <dbReference type="EMBL" id="CAF1577756.1"/>
    </source>
</evidence>
<organism evidence="2 3">
    <name type="scientific">Adineta ricciae</name>
    <name type="common">Rotifer</name>
    <dbReference type="NCBI Taxonomy" id="249248"/>
    <lineage>
        <taxon>Eukaryota</taxon>
        <taxon>Metazoa</taxon>
        <taxon>Spiralia</taxon>
        <taxon>Gnathifera</taxon>
        <taxon>Rotifera</taxon>
        <taxon>Eurotatoria</taxon>
        <taxon>Bdelloidea</taxon>
        <taxon>Adinetida</taxon>
        <taxon>Adinetidae</taxon>
        <taxon>Adineta</taxon>
    </lineage>
</organism>
<reference evidence="2" key="1">
    <citation type="submission" date="2021-02" db="EMBL/GenBank/DDBJ databases">
        <authorList>
            <person name="Nowell W R."/>
        </authorList>
    </citation>
    <scope>NUCLEOTIDE SEQUENCE</scope>
</reference>
<sequence length="99" mass="11144">MHDHLMTPNVLCQESRSLIVRAVNVTMRAFQKAGQFQLSSAIDDLLVRRRYTKRSTDSCSSISSSATTTTILSFVDVREANILFVLMLKTRISAKMYLG</sequence>
<comment type="caution">
    <text evidence="2">The sequence shown here is derived from an EMBL/GenBank/DDBJ whole genome shotgun (WGS) entry which is preliminary data.</text>
</comment>
<keyword evidence="3" id="KW-1185">Reference proteome</keyword>
<accession>A0A815Z0N7</accession>
<protein>
    <submittedName>
        <fullName evidence="2">Uncharacterized protein</fullName>
    </submittedName>
</protein>
<dbReference type="Proteomes" id="UP000663852">
    <property type="component" value="Unassembled WGS sequence"/>
</dbReference>
<dbReference type="AlphaFoldDB" id="A0A815Z0N7"/>
<dbReference type="EMBL" id="CAJNOR010005846">
    <property type="protein sequence ID" value="CAF1577756.1"/>
    <property type="molecule type" value="Genomic_DNA"/>
</dbReference>
<name>A0A815Z0N7_ADIRI</name>